<dbReference type="GeneID" id="54989215"/>
<keyword evidence="2" id="KW-1185">Reference proteome</keyword>
<evidence type="ECO:0000313" key="2">
    <source>
        <dbReference type="Proteomes" id="UP000241031"/>
    </source>
</evidence>
<organism evidence="1 2">
    <name type="scientific">Lactobacillus phage Maenad</name>
    <dbReference type="NCBI Taxonomy" id="2079431"/>
    <lineage>
        <taxon>Viruses</taxon>
        <taxon>Duplodnaviria</taxon>
        <taxon>Heunggongvirae</taxon>
        <taxon>Uroviricota</taxon>
        <taxon>Caudoviricetes</taxon>
        <taxon>Tybeckvirinae</taxon>
        <taxon>Maenadvirus</taxon>
        <taxon>Maenadvirus maenad</taxon>
    </lineage>
</organism>
<protein>
    <submittedName>
        <fullName evidence="1">Uncharacterized protein</fullName>
    </submittedName>
</protein>
<accession>A0A2P0ZKY1</accession>
<sequence length="82" mass="9640">MNTIEVRDGEANLTRAVLFDSRAKGMAAFFTKRDLDDYLELLYYKNNKDDTKINKRKYNAMVKKLNIDEYDYCGVKLGYLVK</sequence>
<reference evidence="1 2" key="1">
    <citation type="submission" date="2018-01" db="EMBL/GenBank/DDBJ databases">
        <title>Lactobacillus phages that infect wine-derived L. plantarum strains.</title>
        <authorList>
            <person name="Kyrkou I."/>
            <person name="Hestbjerg Hansen L."/>
        </authorList>
    </citation>
    <scope>NUCLEOTIDE SEQUENCE [LARGE SCALE GENOMIC DNA]</scope>
</reference>
<name>A0A2P0ZKY1_9CAUD</name>
<proteinExistence type="predicted"/>
<dbReference type="RefSeq" id="YP_009798744.1">
    <property type="nucleotide sequence ID" value="NC_047931.1"/>
</dbReference>
<dbReference type="EMBL" id="MG765274">
    <property type="protein sequence ID" value="AVH85648.1"/>
    <property type="molecule type" value="Genomic_DNA"/>
</dbReference>
<dbReference type="Proteomes" id="UP000241031">
    <property type="component" value="Segment"/>
</dbReference>
<dbReference type="KEGG" id="vg:54989215"/>
<evidence type="ECO:0000313" key="1">
    <source>
        <dbReference type="EMBL" id="AVH85648.1"/>
    </source>
</evidence>